<sequence length="86" mass="9358">MALLMLDVKDYALVFSTHADVGHIPPTVAGVIFSFRRASKPFEPLLSGAVARFDGSSRRIAPRPAATQTYVFDVPRAGCDVHRSDL</sequence>
<evidence type="ECO:0000313" key="2">
    <source>
        <dbReference type="Proteomes" id="UP001283109"/>
    </source>
</evidence>
<protein>
    <submittedName>
        <fullName evidence="1">Uncharacterized protein</fullName>
    </submittedName>
</protein>
<gene>
    <name evidence="1" type="ORF">R8Z58_07455</name>
</gene>
<evidence type="ECO:0000313" key="1">
    <source>
        <dbReference type="EMBL" id="MDW4572611.1"/>
    </source>
</evidence>
<reference evidence="1 2" key="1">
    <citation type="submission" date="2023-11" db="EMBL/GenBank/DDBJ databases">
        <title>Draft genome sequence of Microbacterium arthrosphaerae JCM 30492.</title>
        <authorList>
            <person name="Zhang G."/>
            <person name="Ding Y."/>
        </authorList>
    </citation>
    <scope>NUCLEOTIDE SEQUENCE [LARGE SCALE GENOMIC DNA]</scope>
    <source>
        <strain evidence="1 2">JCM 30492</strain>
    </source>
</reference>
<name>A0ABU4GZU6_9MICO</name>
<keyword evidence="2" id="KW-1185">Reference proteome</keyword>
<accession>A0ABU4GZU6</accession>
<organism evidence="1 2">
    <name type="scientific">Microbacterium arthrosphaerae</name>
    <dbReference type="NCBI Taxonomy" id="792652"/>
    <lineage>
        <taxon>Bacteria</taxon>
        <taxon>Bacillati</taxon>
        <taxon>Actinomycetota</taxon>
        <taxon>Actinomycetes</taxon>
        <taxon>Micrococcales</taxon>
        <taxon>Microbacteriaceae</taxon>
        <taxon>Microbacterium</taxon>
    </lineage>
</organism>
<dbReference type="EMBL" id="JAWQEV010000002">
    <property type="protein sequence ID" value="MDW4572611.1"/>
    <property type="molecule type" value="Genomic_DNA"/>
</dbReference>
<dbReference type="Proteomes" id="UP001283109">
    <property type="component" value="Unassembled WGS sequence"/>
</dbReference>
<comment type="caution">
    <text evidence="1">The sequence shown here is derived from an EMBL/GenBank/DDBJ whole genome shotgun (WGS) entry which is preliminary data.</text>
</comment>
<dbReference type="RefSeq" id="WP_318353136.1">
    <property type="nucleotide sequence ID" value="NZ_JAWQEV010000002.1"/>
</dbReference>
<proteinExistence type="predicted"/>